<dbReference type="EMBL" id="JADHQC010000014">
    <property type="protein sequence ID" value="MBL6811834.1"/>
    <property type="molecule type" value="Genomic_DNA"/>
</dbReference>
<dbReference type="PROSITE" id="PS51365">
    <property type="entry name" value="RENAL_DIPEPTIDASE_2"/>
    <property type="match status" value="1"/>
</dbReference>
<accession>A0A937LCM4</accession>
<evidence type="ECO:0000313" key="2">
    <source>
        <dbReference type="Proteomes" id="UP000744438"/>
    </source>
</evidence>
<dbReference type="GO" id="GO:0006508">
    <property type="term" value="P:proteolysis"/>
    <property type="evidence" value="ECO:0007669"/>
    <property type="project" value="InterPro"/>
</dbReference>
<sequence>MKARKLMDRKRERDEIKDLAQQLAQEILIIDTHLDTPIQLYMQQDKNGSYEDITKASSLHFDYDRAVSGGLNVPFFVIFTPPSAEEKGTAFEMAEELIQILEDVMNKNPNKFRLVKSPDEITNDKDVMQVVYGMENGAPIESKLSNIKLFSDMGINYITLAHSKSNHISDSSYDENKNWGGLSPFGREVVAEMNRQGVMIDISHVSDAAFYEVLRLTKTPVIASHSSLRHFVPGFERNVSDDMLRELAKNEGVIQICFGSEFIAEKKKYPKLVVTVQDVADHIDRVKNLVGVDHVGIGSDYDGWRNFPVGLEDTSTYPNLIEELLKRNYSKEEIKQIFGGNLLRVWRKVKKFSES</sequence>
<dbReference type="InterPro" id="IPR032466">
    <property type="entry name" value="Metal_Hydrolase"/>
</dbReference>
<dbReference type="GO" id="GO:0070573">
    <property type="term" value="F:metallodipeptidase activity"/>
    <property type="evidence" value="ECO:0007669"/>
    <property type="project" value="InterPro"/>
</dbReference>
<name>A0A937LCM4_9GAMM</name>
<dbReference type="SUPFAM" id="SSF51556">
    <property type="entry name" value="Metallo-dependent hydrolases"/>
    <property type="match status" value="1"/>
</dbReference>
<dbReference type="Proteomes" id="UP000744438">
    <property type="component" value="Unassembled WGS sequence"/>
</dbReference>
<dbReference type="Pfam" id="PF01244">
    <property type="entry name" value="Peptidase_M19"/>
    <property type="match status" value="1"/>
</dbReference>
<organism evidence="1 2">
    <name type="scientific">SAR86 cluster bacterium</name>
    <dbReference type="NCBI Taxonomy" id="2030880"/>
    <lineage>
        <taxon>Bacteria</taxon>
        <taxon>Pseudomonadati</taxon>
        <taxon>Pseudomonadota</taxon>
        <taxon>Gammaproteobacteria</taxon>
        <taxon>SAR86 cluster</taxon>
    </lineage>
</organism>
<evidence type="ECO:0000313" key="1">
    <source>
        <dbReference type="EMBL" id="MBL6811834.1"/>
    </source>
</evidence>
<gene>
    <name evidence="1" type="ORF">ISQ63_02990</name>
</gene>
<dbReference type="CDD" id="cd01301">
    <property type="entry name" value="rDP_like"/>
    <property type="match status" value="1"/>
</dbReference>
<protein>
    <submittedName>
        <fullName evidence="1">Dipeptidase</fullName>
    </submittedName>
</protein>
<dbReference type="PANTHER" id="PTHR10443">
    <property type="entry name" value="MICROSOMAL DIPEPTIDASE"/>
    <property type="match status" value="1"/>
</dbReference>
<dbReference type="PANTHER" id="PTHR10443:SF12">
    <property type="entry name" value="DIPEPTIDASE"/>
    <property type="match status" value="1"/>
</dbReference>
<dbReference type="Gene3D" id="3.20.20.140">
    <property type="entry name" value="Metal-dependent hydrolases"/>
    <property type="match status" value="1"/>
</dbReference>
<proteinExistence type="predicted"/>
<reference evidence="1" key="1">
    <citation type="submission" date="2020-10" db="EMBL/GenBank/DDBJ databases">
        <title>Microbiome of the Black Sea water column analyzed by genome centric metagenomics.</title>
        <authorList>
            <person name="Cabello-Yeves P.J."/>
            <person name="Callieri C."/>
            <person name="Picazo A."/>
            <person name="Mehrshad M."/>
            <person name="Haro-Moreno J.M."/>
            <person name="Roda-Garcia J."/>
            <person name="Dzembekova N."/>
            <person name="Slabakova V."/>
            <person name="Slabakova N."/>
            <person name="Moncheva S."/>
            <person name="Rodriguez-Valera F."/>
        </authorList>
    </citation>
    <scope>NUCLEOTIDE SEQUENCE</scope>
    <source>
        <strain evidence="1">BS307-5m-G49</strain>
    </source>
</reference>
<dbReference type="AlphaFoldDB" id="A0A937LCM4"/>
<dbReference type="InterPro" id="IPR008257">
    <property type="entry name" value="Pept_M19"/>
</dbReference>
<comment type="caution">
    <text evidence="1">The sequence shown here is derived from an EMBL/GenBank/DDBJ whole genome shotgun (WGS) entry which is preliminary data.</text>
</comment>